<gene>
    <name evidence="1" type="ORF">AVEN_92981_1</name>
</gene>
<dbReference type="Proteomes" id="UP000499080">
    <property type="component" value="Unassembled WGS sequence"/>
</dbReference>
<dbReference type="AlphaFoldDB" id="A0A4Y2JNY1"/>
<proteinExistence type="predicted"/>
<keyword evidence="2" id="KW-1185">Reference proteome</keyword>
<evidence type="ECO:0000313" key="2">
    <source>
        <dbReference type="Proteomes" id="UP000499080"/>
    </source>
</evidence>
<reference evidence="1 2" key="1">
    <citation type="journal article" date="2019" name="Sci. Rep.">
        <title>Orb-weaving spider Araneus ventricosus genome elucidates the spidroin gene catalogue.</title>
        <authorList>
            <person name="Kono N."/>
            <person name="Nakamura H."/>
            <person name="Ohtoshi R."/>
            <person name="Moran D.A.P."/>
            <person name="Shinohara A."/>
            <person name="Yoshida Y."/>
            <person name="Fujiwara M."/>
            <person name="Mori M."/>
            <person name="Tomita M."/>
            <person name="Arakawa K."/>
        </authorList>
    </citation>
    <scope>NUCLEOTIDE SEQUENCE [LARGE SCALE GENOMIC DNA]</scope>
</reference>
<evidence type="ECO:0000313" key="1">
    <source>
        <dbReference type="EMBL" id="GBM91515.1"/>
    </source>
</evidence>
<dbReference type="EMBL" id="BGPR01003712">
    <property type="protein sequence ID" value="GBM91515.1"/>
    <property type="molecule type" value="Genomic_DNA"/>
</dbReference>
<name>A0A4Y2JNY1_ARAVE</name>
<comment type="caution">
    <text evidence="1">The sequence shown here is derived from an EMBL/GenBank/DDBJ whole genome shotgun (WGS) entry which is preliminary data.</text>
</comment>
<protein>
    <submittedName>
        <fullName evidence="1">Uncharacterized protein</fullName>
    </submittedName>
</protein>
<accession>A0A4Y2JNY1</accession>
<sequence length="161" mass="17993">MDLLILSSGRSKEVPYQNSGDENEFCYGTSFPTFLTKTAGGRLPFDVRFNLHQALILGESSVEAGFEPGNLHTRNQDLTTEAFELRYKRKLNHPFISKLLMKNQKSISFSLSSNRKIMFAVPFGHSRSYFSCLSSLALNLPHICCYSIGKGSKTVCLVISV</sequence>
<organism evidence="1 2">
    <name type="scientific">Araneus ventricosus</name>
    <name type="common">Orbweaver spider</name>
    <name type="synonym">Epeira ventricosa</name>
    <dbReference type="NCBI Taxonomy" id="182803"/>
    <lineage>
        <taxon>Eukaryota</taxon>
        <taxon>Metazoa</taxon>
        <taxon>Ecdysozoa</taxon>
        <taxon>Arthropoda</taxon>
        <taxon>Chelicerata</taxon>
        <taxon>Arachnida</taxon>
        <taxon>Araneae</taxon>
        <taxon>Araneomorphae</taxon>
        <taxon>Entelegynae</taxon>
        <taxon>Araneoidea</taxon>
        <taxon>Araneidae</taxon>
        <taxon>Araneus</taxon>
    </lineage>
</organism>